<dbReference type="Pfam" id="PF05958">
    <property type="entry name" value="tRNA_U5-meth_tr"/>
    <property type="match status" value="1"/>
</dbReference>
<comment type="function">
    <text evidence="9">Catalyzes the formation of 5-methyl-uridine at position 747 (m5U747) in 23S rRNA.</text>
</comment>
<name>A0A094JE09_9GAMM</name>
<dbReference type="GO" id="GO:0005506">
    <property type="term" value="F:iron ion binding"/>
    <property type="evidence" value="ECO:0007669"/>
    <property type="project" value="UniProtKB-UniRule"/>
</dbReference>
<dbReference type="EMBL" id="JPEO01000006">
    <property type="protein sequence ID" value="KFZ37457.1"/>
    <property type="molecule type" value="Genomic_DNA"/>
</dbReference>
<evidence type="ECO:0000256" key="4">
    <source>
        <dbReference type="ARBA" id="ARBA00022679"/>
    </source>
</evidence>
<reference evidence="13 14" key="1">
    <citation type="submission" date="2014-06" db="EMBL/GenBank/DDBJ databases">
        <title>Shewanella sp. YQH10.</title>
        <authorList>
            <person name="Liu Y."/>
            <person name="Zeng R."/>
        </authorList>
    </citation>
    <scope>NUCLEOTIDE SEQUENCE [LARGE SCALE GENOMIC DNA]</scope>
    <source>
        <strain evidence="13 14">YQH10</strain>
    </source>
</reference>
<dbReference type="GO" id="GO:0051539">
    <property type="term" value="F:4 iron, 4 sulfur cluster binding"/>
    <property type="evidence" value="ECO:0007669"/>
    <property type="project" value="UniProtKB-KW"/>
</dbReference>
<dbReference type="HAMAP" id="MF_01012">
    <property type="entry name" value="23SrRNA_methyltr_RlmC"/>
    <property type="match status" value="1"/>
</dbReference>
<dbReference type="Gene3D" id="3.40.50.150">
    <property type="entry name" value="Vaccinia Virus protein VP39"/>
    <property type="match status" value="1"/>
</dbReference>
<dbReference type="AlphaFoldDB" id="A0A094JE09"/>
<dbReference type="NCBIfam" id="TIGR00479">
    <property type="entry name" value="rumA"/>
    <property type="match status" value="1"/>
</dbReference>
<proteinExistence type="inferred from homology"/>
<evidence type="ECO:0000256" key="6">
    <source>
        <dbReference type="ARBA" id="ARBA00022723"/>
    </source>
</evidence>
<evidence type="ECO:0000313" key="14">
    <source>
        <dbReference type="Proteomes" id="UP000029264"/>
    </source>
</evidence>
<keyword evidence="14" id="KW-1185">Reference proteome</keyword>
<comment type="catalytic activity">
    <reaction evidence="9">
        <text>uridine(747) in 23S rRNA + S-adenosyl-L-methionine = 5-methyluridine(747) in 23S rRNA + S-adenosyl-L-homocysteine + H(+)</text>
        <dbReference type="Rhea" id="RHEA:42628"/>
        <dbReference type="Rhea" id="RHEA-COMP:10154"/>
        <dbReference type="Rhea" id="RHEA-COMP:10155"/>
        <dbReference type="ChEBI" id="CHEBI:15378"/>
        <dbReference type="ChEBI" id="CHEBI:57856"/>
        <dbReference type="ChEBI" id="CHEBI:59789"/>
        <dbReference type="ChEBI" id="CHEBI:65315"/>
        <dbReference type="ChEBI" id="CHEBI:74447"/>
        <dbReference type="EC" id="2.1.1.189"/>
    </reaction>
</comment>
<feature type="binding site" evidence="9 11">
    <location>
        <position position="313"/>
    </location>
    <ligand>
        <name>S-adenosyl-L-methionine</name>
        <dbReference type="ChEBI" id="CHEBI:59789"/>
    </ligand>
</feature>
<dbReference type="SUPFAM" id="SSF53335">
    <property type="entry name" value="S-adenosyl-L-methionine-dependent methyltransferases"/>
    <property type="match status" value="1"/>
</dbReference>
<evidence type="ECO:0000256" key="10">
    <source>
        <dbReference type="NCBIfam" id="TIGR02085"/>
    </source>
</evidence>
<dbReference type="CDD" id="cd02440">
    <property type="entry name" value="AdoMet_MTases"/>
    <property type="match status" value="1"/>
</dbReference>
<evidence type="ECO:0000256" key="11">
    <source>
        <dbReference type="PROSITE-ProRule" id="PRU01024"/>
    </source>
</evidence>
<feature type="binding site" evidence="9 11">
    <location>
        <position position="216"/>
    </location>
    <ligand>
        <name>S-adenosyl-L-methionine</name>
        <dbReference type="ChEBI" id="CHEBI:59789"/>
    </ligand>
</feature>
<dbReference type="OrthoDB" id="9804590at2"/>
<keyword evidence="3 9" id="KW-0489">Methyltransferase</keyword>
<dbReference type="STRING" id="1515746.HR45_10605"/>
<evidence type="ECO:0000256" key="5">
    <source>
        <dbReference type="ARBA" id="ARBA00022691"/>
    </source>
</evidence>
<dbReference type="Proteomes" id="UP000029264">
    <property type="component" value="Unassembled WGS sequence"/>
</dbReference>
<evidence type="ECO:0000256" key="9">
    <source>
        <dbReference type="HAMAP-Rule" id="MF_01012"/>
    </source>
</evidence>
<sequence>MNKPQHCEFYQQGKCLSCQLIELPLAEQLQRKQHALQQLLAPYFVAEWELPISGPAFAFRNKAKMVALGAAHQPILGIVSPNGEPVSLVNCPLYPASMQQLLQHLESFIQRAGIPPYRVDKAKGELKFILLTQAHHSGEFMLRFVLRSEQAIARIERELPALLHEFPKIKLVTANIQPVHMARLEGEQEIWLFGEPRLREVFNDIPLYIRPKSFFQTNPEVAEQLYATAKRWLAPLQLNSLWDLFCGVGGFGLHCAAPDTHLTGIEIEPEAIACASLAAAELGLQHIQFKALDSTTFADGQRQQQVPDAVIVNPPRRGLGTALSRALNEFSPAYIVYSSCNPKTLAEDLRHFDDYQCQRAQIFDMFPHTDHYEVLILLQRKLG</sequence>
<protein>
    <recommendedName>
        <fullName evidence="9 10">23S rRNA (uracil(747)-C(5))-methyltransferase RlmC</fullName>
        <ecNumber evidence="9 10">2.1.1.189</ecNumber>
    </recommendedName>
    <alternativeName>
        <fullName evidence="9">23S rRNA(m5U747)-methyltransferase</fullName>
    </alternativeName>
</protein>
<dbReference type="InterPro" id="IPR029063">
    <property type="entry name" value="SAM-dependent_MTases_sf"/>
</dbReference>
<comment type="caution">
    <text evidence="13">The sequence shown here is derived from an EMBL/GenBank/DDBJ whole genome shotgun (WGS) entry which is preliminary data.</text>
</comment>
<evidence type="ECO:0000256" key="3">
    <source>
        <dbReference type="ARBA" id="ARBA00022603"/>
    </source>
</evidence>
<keyword evidence="6 9" id="KW-0479">Metal-binding</keyword>
<dbReference type="EC" id="2.1.1.189" evidence="9 10"/>
<keyword evidence="2 9" id="KW-0698">rRNA processing</keyword>
<dbReference type="GO" id="GO:0070475">
    <property type="term" value="P:rRNA base methylation"/>
    <property type="evidence" value="ECO:0007669"/>
    <property type="project" value="TreeGrafter"/>
</dbReference>
<evidence type="ECO:0000256" key="7">
    <source>
        <dbReference type="ARBA" id="ARBA00023004"/>
    </source>
</evidence>
<accession>A0A094JE09</accession>
<comment type="similarity">
    <text evidence="9">Belongs to the class I-like SAM-binding methyltransferase superfamily. RNA M5U methyltransferase family. RlmC subfamily.</text>
</comment>
<evidence type="ECO:0000256" key="8">
    <source>
        <dbReference type="ARBA" id="ARBA00023014"/>
    </source>
</evidence>
<keyword evidence="1 9" id="KW-0004">4Fe-4S</keyword>
<feature type="binding site" evidence="9">
    <location>
        <position position="7"/>
    </location>
    <ligand>
        <name>[4Fe-4S] cluster</name>
        <dbReference type="ChEBI" id="CHEBI:49883"/>
    </ligand>
</feature>
<feature type="active site" description="Nucleophile" evidence="9 11">
    <location>
        <position position="340"/>
    </location>
</feature>
<dbReference type="GO" id="GO:0070041">
    <property type="term" value="F:rRNA (uridine-C5-)-methyltransferase activity"/>
    <property type="evidence" value="ECO:0007669"/>
    <property type="project" value="UniProtKB-UniRule"/>
</dbReference>
<feature type="binding site" evidence="9">
    <location>
        <position position="18"/>
    </location>
    <ligand>
        <name>[4Fe-4S] cluster</name>
        <dbReference type="ChEBI" id="CHEBI:49883"/>
    </ligand>
</feature>
<evidence type="ECO:0000256" key="2">
    <source>
        <dbReference type="ARBA" id="ARBA00022552"/>
    </source>
</evidence>
<dbReference type="RefSeq" id="WP_037442626.1">
    <property type="nucleotide sequence ID" value="NZ_JPEO01000006.1"/>
</dbReference>
<dbReference type="PROSITE" id="PS01231">
    <property type="entry name" value="TRMA_2"/>
    <property type="match status" value="1"/>
</dbReference>
<organism evidence="13 14">
    <name type="scientific">Shewanella mangrovi</name>
    <dbReference type="NCBI Taxonomy" id="1515746"/>
    <lineage>
        <taxon>Bacteria</taxon>
        <taxon>Pseudomonadati</taxon>
        <taxon>Pseudomonadota</taxon>
        <taxon>Gammaproteobacteria</taxon>
        <taxon>Alteromonadales</taxon>
        <taxon>Shewanellaceae</taxon>
        <taxon>Shewanella</taxon>
    </lineage>
</organism>
<evidence type="ECO:0000256" key="1">
    <source>
        <dbReference type="ARBA" id="ARBA00022485"/>
    </source>
</evidence>
<keyword evidence="4 9" id="KW-0808">Transferase</keyword>
<dbReference type="InterPro" id="IPR011825">
    <property type="entry name" value="23SrRNA_MeTrfase_RlmC"/>
</dbReference>
<dbReference type="InterPro" id="IPR030390">
    <property type="entry name" value="MeTrfase_TrmA_AS"/>
</dbReference>
<dbReference type="eggNOG" id="COG2265">
    <property type="taxonomic scope" value="Bacteria"/>
</dbReference>
<feature type="binding site" evidence="9">
    <location>
        <position position="15"/>
    </location>
    <ligand>
        <name>[4Fe-4S] cluster</name>
        <dbReference type="ChEBI" id="CHEBI:49883"/>
    </ligand>
</feature>
<keyword evidence="7 9" id="KW-0408">Iron</keyword>
<feature type="active site" evidence="12">
    <location>
        <position position="340"/>
    </location>
</feature>
<dbReference type="Gene3D" id="2.40.50.1070">
    <property type="match status" value="1"/>
</dbReference>
<dbReference type="PANTHER" id="PTHR11061">
    <property type="entry name" value="RNA M5U METHYLTRANSFERASE"/>
    <property type="match status" value="1"/>
</dbReference>
<gene>
    <name evidence="13" type="primary">rumB</name>
    <name evidence="9" type="synonym">rlmC</name>
    <name evidence="13" type="ORF">HR45_10605</name>
</gene>
<dbReference type="InterPro" id="IPR030391">
    <property type="entry name" value="MeTrfase_TrmA_CS"/>
</dbReference>
<evidence type="ECO:0000313" key="13">
    <source>
        <dbReference type="EMBL" id="KFZ37457.1"/>
    </source>
</evidence>
<feature type="binding site" evidence="9">
    <location>
        <position position="91"/>
    </location>
    <ligand>
        <name>[4Fe-4S] cluster</name>
        <dbReference type="ChEBI" id="CHEBI:49883"/>
    </ligand>
</feature>
<dbReference type="PANTHER" id="PTHR11061:SF30">
    <property type="entry name" value="TRNA (URACIL(54)-C(5))-METHYLTRANSFERASE"/>
    <property type="match status" value="1"/>
</dbReference>
<feature type="binding site" evidence="9 11">
    <location>
        <position position="266"/>
    </location>
    <ligand>
        <name>S-adenosyl-L-methionine</name>
        <dbReference type="ChEBI" id="CHEBI:59789"/>
    </ligand>
</feature>
<keyword evidence="5 9" id="KW-0949">S-adenosyl-L-methionine</keyword>
<evidence type="ECO:0000256" key="12">
    <source>
        <dbReference type="PROSITE-ProRule" id="PRU10015"/>
    </source>
</evidence>
<keyword evidence="8 9" id="KW-0411">Iron-sulfur</keyword>
<dbReference type="InterPro" id="IPR010280">
    <property type="entry name" value="U5_MeTrfase_fam"/>
</dbReference>
<dbReference type="PROSITE" id="PS51687">
    <property type="entry name" value="SAM_MT_RNA_M5U"/>
    <property type="match status" value="1"/>
</dbReference>
<feature type="binding site" evidence="9 11">
    <location>
        <position position="245"/>
    </location>
    <ligand>
        <name>S-adenosyl-L-methionine</name>
        <dbReference type="ChEBI" id="CHEBI:59789"/>
    </ligand>
</feature>
<dbReference type="NCBIfam" id="TIGR02085">
    <property type="entry name" value="meth_trns_rumB"/>
    <property type="match status" value="1"/>
</dbReference>
<dbReference type="PROSITE" id="PS01230">
    <property type="entry name" value="TRMA_1"/>
    <property type="match status" value="1"/>
</dbReference>